<dbReference type="Gene3D" id="3.30.200.20">
    <property type="entry name" value="Phosphorylase Kinase, domain 1"/>
    <property type="match status" value="1"/>
</dbReference>
<evidence type="ECO:0000256" key="11">
    <source>
        <dbReference type="ARBA" id="ARBA00022989"/>
    </source>
</evidence>
<dbReference type="InterPro" id="IPR011009">
    <property type="entry name" value="Kinase-like_dom_sf"/>
</dbReference>
<name>A0AAD3TF15_NEPGR</name>
<dbReference type="InterPro" id="IPR038408">
    <property type="entry name" value="GNK2_sf"/>
</dbReference>
<evidence type="ECO:0000256" key="19">
    <source>
        <dbReference type="SAM" id="SignalP"/>
    </source>
</evidence>
<evidence type="ECO:0000256" key="12">
    <source>
        <dbReference type="ARBA" id="ARBA00023136"/>
    </source>
</evidence>
<evidence type="ECO:0000256" key="2">
    <source>
        <dbReference type="ARBA" id="ARBA00022527"/>
    </source>
</evidence>
<dbReference type="Pfam" id="PF07714">
    <property type="entry name" value="PK_Tyr_Ser-Thr"/>
    <property type="match status" value="1"/>
</dbReference>
<dbReference type="PANTHER" id="PTHR47973">
    <property type="entry name" value="CYSTEINE-RICH RECEPTOR-LIKE PROTEIN KINASE 3"/>
    <property type="match status" value="1"/>
</dbReference>
<keyword evidence="6 19" id="KW-0732">Signal</keyword>
<gene>
    <name evidence="22" type="ORF">Nepgr_029494</name>
</gene>
<dbReference type="AlphaFoldDB" id="A0AAD3TF15"/>
<dbReference type="PROSITE" id="PS50011">
    <property type="entry name" value="PROTEIN_KINASE_DOM"/>
    <property type="match status" value="1"/>
</dbReference>
<keyword evidence="5 18" id="KW-0812">Transmembrane</keyword>
<evidence type="ECO:0008006" key="24">
    <source>
        <dbReference type="Google" id="ProtNLM"/>
    </source>
</evidence>
<keyword evidence="4" id="KW-0808">Transferase</keyword>
<evidence type="ECO:0000259" key="20">
    <source>
        <dbReference type="PROSITE" id="PS50011"/>
    </source>
</evidence>
<dbReference type="GO" id="GO:0004674">
    <property type="term" value="F:protein serine/threonine kinase activity"/>
    <property type="evidence" value="ECO:0007669"/>
    <property type="project" value="UniProtKB-KW"/>
</dbReference>
<dbReference type="InterPro" id="IPR052059">
    <property type="entry name" value="CR_Ser/Thr_kinase"/>
</dbReference>
<keyword evidence="7" id="KW-0677">Repeat</keyword>
<evidence type="ECO:0000256" key="5">
    <source>
        <dbReference type="ARBA" id="ARBA00022692"/>
    </source>
</evidence>
<evidence type="ECO:0000313" key="22">
    <source>
        <dbReference type="EMBL" id="GMH27651.1"/>
    </source>
</evidence>
<evidence type="ECO:0000256" key="7">
    <source>
        <dbReference type="ARBA" id="ARBA00022737"/>
    </source>
</evidence>
<feature type="binding site" evidence="17">
    <location>
        <position position="361"/>
    </location>
    <ligand>
        <name>ATP</name>
        <dbReference type="ChEBI" id="CHEBI:30616"/>
    </ligand>
</feature>
<keyword evidence="8 17" id="KW-0547">Nucleotide-binding</keyword>
<keyword evidence="3" id="KW-0597">Phosphoprotein</keyword>
<evidence type="ECO:0000256" key="6">
    <source>
        <dbReference type="ARBA" id="ARBA00022729"/>
    </source>
</evidence>
<feature type="chain" id="PRO_5041988432" description="Cysteine-rich receptor-like protein kinase 2" evidence="19">
    <location>
        <begin position="39"/>
        <end position="661"/>
    </location>
</feature>
<keyword evidence="2" id="KW-0723">Serine/threonine-protein kinase</keyword>
<dbReference type="InterPro" id="IPR000719">
    <property type="entry name" value="Prot_kinase_dom"/>
</dbReference>
<feature type="domain" description="Gnk2-homologous" evidence="21">
    <location>
        <begin position="148"/>
        <end position="253"/>
    </location>
</feature>
<evidence type="ECO:0000256" key="13">
    <source>
        <dbReference type="ARBA" id="ARBA00023170"/>
    </source>
</evidence>
<feature type="domain" description="Protein kinase" evidence="20">
    <location>
        <begin position="333"/>
        <end position="615"/>
    </location>
</feature>
<dbReference type="Gene3D" id="3.30.430.20">
    <property type="entry name" value="Gnk2 domain, C-X8-C-X2-C motif"/>
    <property type="match status" value="2"/>
</dbReference>
<proteinExistence type="predicted"/>
<accession>A0AAD3TF15</accession>
<reference evidence="22" key="1">
    <citation type="submission" date="2023-05" db="EMBL/GenBank/DDBJ databases">
        <title>Nepenthes gracilis genome sequencing.</title>
        <authorList>
            <person name="Fukushima K."/>
        </authorList>
    </citation>
    <scope>NUCLEOTIDE SEQUENCE</scope>
    <source>
        <strain evidence="22">SING2019-196</strain>
    </source>
</reference>
<evidence type="ECO:0000256" key="4">
    <source>
        <dbReference type="ARBA" id="ARBA00022679"/>
    </source>
</evidence>
<keyword evidence="9" id="KW-0418">Kinase</keyword>
<evidence type="ECO:0000256" key="17">
    <source>
        <dbReference type="PROSITE-ProRule" id="PRU10141"/>
    </source>
</evidence>
<dbReference type="FunFam" id="3.30.430.20:FF:000015">
    <property type="entry name" value="Cysteine-rich receptor-like protein kinase 3"/>
    <property type="match status" value="1"/>
</dbReference>
<evidence type="ECO:0000256" key="8">
    <source>
        <dbReference type="ARBA" id="ARBA00022741"/>
    </source>
</evidence>
<evidence type="ECO:0000256" key="15">
    <source>
        <dbReference type="ARBA" id="ARBA00047558"/>
    </source>
</evidence>
<comment type="subcellular location">
    <subcellularLocation>
        <location evidence="1">Membrane</location>
        <topology evidence="1">Single-pass membrane protein</topology>
    </subcellularLocation>
</comment>
<dbReference type="InterPro" id="IPR008271">
    <property type="entry name" value="Ser/Thr_kinase_AS"/>
</dbReference>
<dbReference type="GO" id="GO:0016020">
    <property type="term" value="C:membrane"/>
    <property type="evidence" value="ECO:0007669"/>
    <property type="project" value="UniProtKB-SubCell"/>
</dbReference>
<evidence type="ECO:0000256" key="16">
    <source>
        <dbReference type="ARBA" id="ARBA00047951"/>
    </source>
</evidence>
<dbReference type="FunFam" id="3.30.200.20:FF:001208">
    <property type="entry name" value="Putative DUF26-domain receptor-like protein kinase family protein"/>
    <property type="match status" value="1"/>
</dbReference>
<keyword evidence="14" id="KW-0325">Glycoprotein</keyword>
<dbReference type="PROSITE" id="PS51473">
    <property type="entry name" value="GNK2"/>
    <property type="match status" value="2"/>
</dbReference>
<dbReference type="InterPro" id="IPR002902">
    <property type="entry name" value="GNK2"/>
</dbReference>
<evidence type="ECO:0000256" key="18">
    <source>
        <dbReference type="SAM" id="Phobius"/>
    </source>
</evidence>
<evidence type="ECO:0000313" key="23">
    <source>
        <dbReference type="Proteomes" id="UP001279734"/>
    </source>
</evidence>
<dbReference type="CDD" id="cd14066">
    <property type="entry name" value="STKc_IRAK"/>
    <property type="match status" value="1"/>
</dbReference>
<dbReference type="Pfam" id="PF01657">
    <property type="entry name" value="Stress-antifung"/>
    <property type="match status" value="2"/>
</dbReference>
<dbReference type="CDD" id="cd23509">
    <property type="entry name" value="Gnk2-like"/>
    <property type="match status" value="2"/>
</dbReference>
<dbReference type="FunFam" id="3.30.430.20:FF:000005">
    <property type="entry name" value="Cysteine-rich receptor-like protein kinase 2"/>
    <property type="match status" value="1"/>
</dbReference>
<dbReference type="PROSITE" id="PS00107">
    <property type="entry name" value="PROTEIN_KINASE_ATP"/>
    <property type="match status" value="1"/>
</dbReference>
<evidence type="ECO:0000256" key="10">
    <source>
        <dbReference type="ARBA" id="ARBA00022840"/>
    </source>
</evidence>
<comment type="catalytic activity">
    <reaction evidence="16">
        <text>L-threonyl-[protein] + ATP = O-phospho-L-threonyl-[protein] + ADP + H(+)</text>
        <dbReference type="Rhea" id="RHEA:46608"/>
        <dbReference type="Rhea" id="RHEA-COMP:11060"/>
        <dbReference type="Rhea" id="RHEA-COMP:11605"/>
        <dbReference type="ChEBI" id="CHEBI:15378"/>
        <dbReference type="ChEBI" id="CHEBI:30013"/>
        <dbReference type="ChEBI" id="CHEBI:30616"/>
        <dbReference type="ChEBI" id="CHEBI:61977"/>
        <dbReference type="ChEBI" id="CHEBI:456216"/>
    </reaction>
</comment>
<sequence length="661" mass="73582">MLQQSRDSRRVSTLNLNMKQLGLFLWVTASSLLAVAMADPRSQTVQLTCGRKFNQNNSAYVSNSITTMGNLSNQVQISGFGEAITGSGPNVSYGMAQCYGDLSLLDCVLCYDEARTLLPQCFPAVGGRIFLDGCFMRVDNYSFFEEFKGPEDRAVCGNKTHKDPAFQVAVSQALRQAAANALLNKGYSRAAVSLTGTTNESAYVLANCWETLNASSCQACLQNASSMIQGCLPWSEGRALNTGCFMRYSDYDFLNKELGRSSKGNYVVAIVASVVSSLVVLAAGAVTGMYLWKQRTIRNKRRGYNDTENLLEVLHDRSLNFKYSTLERATRSFAGDNMLGQGGFGTVYKGTLPDGREIAVKRLYFNNKHRVAELYNEVNIISRVEHKNLVRLLGCSCSGPESLLVYEYLPNKSLDRFIFDPIRGKILNWKRRYHIIVGTAEGLVYLHENSDVRIIHRDIKASNILLDARFHAKISDFGLARSFQEDKSHISTAIAGTLGYMAPEYLAHGQLTEKADVYSFGVLMLEIVTGRQNNSSKSLKDRESLVTTVWKNFQQQNAEELFDPNLLLHNDDEGSIKEEVLRIMHIGLLCSQESPTLRPSISRVLQMLRKKDRHLPAPTSPPFTNEKTMELNDIFENPCCALIKDSSASIATISLSTFDAR</sequence>
<dbReference type="InterPro" id="IPR017441">
    <property type="entry name" value="Protein_kinase_ATP_BS"/>
</dbReference>
<dbReference type="PROSITE" id="PS00108">
    <property type="entry name" value="PROTEIN_KINASE_ST"/>
    <property type="match status" value="1"/>
</dbReference>
<organism evidence="22 23">
    <name type="scientific">Nepenthes gracilis</name>
    <name type="common">Slender pitcher plant</name>
    <dbReference type="NCBI Taxonomy" id="150966"/>
    <lineage>
        <taxon>Eukaryota</taxon>
        <taxon>Viridiplantae</taxon>
        <taxon>Streptophyta</taxon>
        <taxon>Embryophyta</taxon>
        <taxon>Tracheophyta</taxon>
        <taxon>Spermatophyta</taxon>
        <taxon>Magnoliopsida</taxon>
        <taxon>eudicotyledons</taxon>
        <taxon>Gunneridae</taxon>
        <taxon>Pentapetalae</taxon>
        <taxon>Caryophyllales</taxon>
        <taxon>Nepenthaceae</taxon>
        <taxon>Nepenthes</taxon>
    </lineage>
</organism>
<dbReference type="SMART" id="SM00220">
    <property type="entry name" value="S_TKc"/>
    <property type="match status" value="1"/>
</dbReference>
<comment type="catalytic activity">
    <reaction evidence="15">
        <text>L-seryl-[protein] + ATP = O-phospho-L-seryl-[protein] + ADP + H(+)</text>
        <dbReference type="Rhea" id="RHEA:17989"/>
        <dbReference type="Rhea" id="RHEA-COMP:9863"/>
        <dbReference type="Rhea" id="RHEA-COMP:11604"/>
        <dbReference type="ChEBI" id="CHEBI:15378"/>
        <dbReference type="ChEBI" id="CHEBI:29999"/>
        <dbReference type="ChEBI" id="CHEBI:30616"/>
        <dbReference type="ChEBI" id="CHEBI:83421"/>
        <dbReference type="ChEBI" id="CHEBI:456216"/>
    </reaction>
</comment>
<dbReference type="FunFam" id="1.10.510.10:FF:000336">
    <property type="entry name" value="Cysteine-rich receptor-like protein kinase 2"/>
    <property type="match status" value="1"/>
</dbReference>
<keyword evidence="13" id="KW-0675">Receptor</keyword>
<dbReference type="GO" id="GO:0005524">
    <property type="term" value="F:ATP binding"/>
    <property type="evidence" value="ECO:0007669"/>
    <property type="project" value="UniProtKB-UniRule"/>
</dbReference>
<keyword evidence="23" id="KW-1185">Reference proteome</keyword>
<feature type="signal peptide" evidence="19">
    <location>
        <begin position="1"/>
        <end position="38"/>
    </location>
</feature>
<feature type="transmembrane region" description="Helical" evidence="18">
    <location>
        <begin position="266"/>
        <end position="292"/>
    </location>
</feature>
<evidence type="ECO:0000256" key="9">
    <source>
        <dbReference type="ARBA" id="ARBA00022777"/>
    </source>
</evidence>
<dbReference type="Gene3D" id="1.10.510.10">
    <property type="entry name" value="Transferase(Phosphotransferase) domain 1"/>
    <property type="match status" value="1"/>
</dbReference>
<dbReference type="EMBL" id="BSYO01000033">
    <property type="protein sequence ID" value="GMH27651.1"/>
    <property type="molecule type" value="Genomic_DNA"/>
</dbReference>
<evidence type="ECO:0000256" key="3">
    <source>
        <dbReference type="ARBA" id="ARBA00022553"/>
    </source>
</evidence>
<evidence type="ECO:0000259" key="21">
    <source>
        <dbReference type="PROSITE" id="PS51473"/>
    </source>
</evidence>
<dbReference type="Proteomes" id="UP001279734">
    <property type="component" value="Unassembled WGS sequence"/>
</dbReference>
<dbReference type="InterPro" id="IPR001245">
    <property type="entry name" value="Ser-Thr/Tyr_kinase_cat_dom"/>
</dbReference>
<protein>
    <recommendedName>
        <fullName evidence="24">Cysteine-rich receptor-like protein kinase 2</fullName>
    </recommendedName>
</protein>
<keyword evidence="10 17" id="KW-0067">ATP-binding</keyword>
<keyword evidence="12 18" id="KW-0472">Membrane</keyword>
<evidence type="ECO:0000256" key="1">
    <source>
        <dbReference type="ARBA" id="ARBA00004167"/>
    </source>
</evidence>
<feature type="domain" description="Gnk2-homologous" evidence="21">
    <location>
        <begin position="42"/>
        <end position="143"/>
    </location>
</feature>
<evidence type="ECO:0000256" key="14">
    <source>
        <dbReference type="ARBA" id="ARBA00023180"/>
    </source>
</evidence>
<keyword evidence="11 18" id="KW-1133">Transmembrane helix</keyword>
<dbReference type="SUPFAM" id="SSF56112">
    <property type="entry name" value="Protein kinase-like (PK-like)"/>
    <property type="match status" value="1"/>
</dbReference>
<comment type="caution">
    <text evidence="22">The sequence shown here is derived from an EMBL/GenBank/DDBJ whole genome shotgun (WGS) entry which is preliminary data.</text>
</comment>